<feature type="region of interest" description="Disordered" evidence="14">
    <location>
        <begin position="209"/>
        <end position="228"/>
    </location>
</feature>
<dbReference type="EMBL" id="DF237710">
    <property type="protein sequence ID" value="GAQ91302.1"/>
    <property type="molecule type" value="Genomic_DNA"/>
</dbReference>
<organism evidence="15 16">
    <name type="scientific">Klebsormidium nitens</name>
    <name type="common">Green alga</name>
    <name type="synonym">Ulothrix nitens</name>
    <dbReference type="NCBI Taxonomy" id="105231"/>
    <lineage>
        <taxon>Eukaryota</taxon>
        <taxon>Viridiplantae</taxon>
        <taxon>Streptophyta</taxon>
        <taxon>Klebsormidiophyceae</taxon>
        <taxon>Klebsormidiales</taxon>
        <taxon>Klebsormidiaceae</taxon>
        <taxon>Klebsormidium</taxon>
    </lineage>
</organism>
<feature type="region of interest" description="Disordered" evidence="14">
    <location>
        <begin position="119"/>
        <end position="198"/>
    </location>
</feature>
<evidence type="ECO:0000256" key="13">
    <source>
        <dbReference type="SAM" id="Coils"/>
    </source>
</evidence>
<evidence type="ECO:0000256" key="14">
    <source>
        <dbReference type="SAM" id="MobiDB-lite"/>
    </source>
</evidence>
<feature type="compositionally biased region" description="Low complexity" evidence="14">
    <location>
        <begin position="291"/>
        <end position="303"/>
    </location>
</feature>
<keyword evidence="4" id="KW-0158">Chromosome</keyword>
<dbReference type="STRING" id="105231.A0A1Y1IME4"/>
<evidence type="ECO:0000256" key="1">
    <source>
        <dbReference type="ARBA" id="ARBA00004186"/>
    </source>
</evidence>
<comment type="similarity">
    <text evidence="3">Belongs to the SKA3 family.</text>
</comment>
<name>A0A1Y1IME4_KLENI</name>
<evidence type="ECO:0000256" key="3">
    <source>
        <dbReference type="ARBA" id="ARBA00007716"/>
    </source>
</evidence>
<dbReference type="Proteomes" id="UP000054558">
    <property type="component" value="Unassembled WGS sequence"/>
</dbReference>
<feature type="coiled-coil region" evidence="13">
    <location>
        <begin position="21"/>
        <end position="72"/>
    </location>
</feature>
<feature type="compositionally biased region" description="Low complexity" evidence="14">
    <location>
        <begin position="155"/>
        <end position="166"/>
    </location>
</feature>
<evidence type="ECO:0000256" key="7">
    <source>
        <dbReference type="ARBA" id="ARBA00022701"/>
    </source>
</evidence>
<evidence type="ECO:0000256" key="4">
    <source>
        <dbReference type="ARBA" id="ARBA00022454"/>
    </source>
</evidence>
<keyword evidence="9" id="KW-0995">Kinetochore</keyword>
<accession>A0A1Y1IME4</accession>
<dbReference type="GO" id="GO:0005876">
    <property type="term" value="C:spindle microtubule"/>
    <property type="evidence" value="ECO:0000318"/>
    <property type="project" value="GO_Central"/>
</dbReference>
<evidence type="ECO:0000256" key="8">
    <source>
        <dbReference type="ARBA" id="ARBA00022776"/>
    </source>
</evidence>
<gene>
    <name evidence="15" type="ORF">KFL_007610050</name>
</gene>
<dbReference type="PANTHER" id="PTHR48118:SF1">
    <property type="entry name" value="SPINDLE AND KINETOCHORE-ASSOCIATED PROTEIN 3"/>
    <property type="match status" value="1"/>
</dbReference>
<reference evidence="15 16" key="1">
    <citation type="journal article" date="2014" name="Nat. Commun.">
        <title>Klebsormidium flaccidum genome reveals primary factors for plant terrestrial adaptation.</title>
        <authorList>
            <person name="Hori K."/>
            <person name="Maruyama F."/>
            <person name="Fujisawa T."/>
            <person name="Togashi T."/>
            <person name="Yamamoto N."/>
            <person name="Seo M."/>
            <person name="Sato S."/>
            <person name="Yamada T."/>
            <person name="Mori H."/>
            <person name="Tajima N."/>
            <person name="Moriyama T."/>
            <person name="Ikeuchi M."/>
            <person name="Watanabe M."/>
            <person name="Wada H."/>
            <person name="Kobayashi K."/>
            <person name="Saito M."/>
            <person name="Masuda T."/>
            <person name="Sasaki-Sekimoto Y."/>
            <person name="Mashiguchi K."/>
            <person name="Awai K."/>
            <person name="Shimojima M."/>
            <person name="Masuda S."/>
            <person name="Iwai M."/>
            <person name="Nobusawa T."/>
            <person name="Narise T."/>
            <person name="Kondo S."/>
            <person name="Saito H."/>
            <person name="Sato R."/>
            <person name="Murakawa M."/>
            <person name="Ihara Y."/>
            <person name="Oshima-Yamada Y."/>
            <person name="Ohtaka K."/>
            <person name="Satoh M."/>
            <person name="Sonobe K."/>
            <person name="Ishii M."/>
            <person name="Ohtani R."/>
            <person name="Kanamori-Sato M."/>
            <person name="Honoki R."/>
            <person name="Miyazaki D."/>
            <person name="Mochizuki H."/>
            <person name="Umetsu J."/>
            <person name="Higashi K."/>
            <person name="Shibata D."/>
            <person name="Kamiya Y."/>
            <person name="Sato N."/>
            <person name="Nakamura Y."/>
            <person name="Tabata S."/>
            <person name="Ida S."/>
            <person name="Kurokawa K."/>
            <person name="Ohta H."/>
        </authorList>
    </citation>
    <scope>NUCLEOTIDE SEQUENCE [LARGE SCALE GENOMIC DNA]</scope>
    <source>
        <strain evidence="15 16">NIES-2285</strain>
    </source>
</reference>
<dbReference type="GO" id="GO:0000776">
    <property type="term" value="C:kinetochore"/>
    <property type="evidence" value="ECO:0000318"/>
    <property type="project" value="GO_Central"/>
</dbReference>
<evidence type="ECO:0000313" key="16">
    <source>
        <dbReference type="Proteomes" id="UP000054558"/>
    </source>
</evidence>
<dbReference type="OrthoDB" id="552789at2759"/>
<dbReference type="GO" id="GO:0000940">
    <property type="term" value="C:outer kinetochore"/>
    <property type="evidence" value="ECO:0007669"/>
    <property type="project" value="InterPro"/>
</dbReference>
<keyword evidence="6" id="KW-0132">Cell division</keyword>
<sequence length="453" mass="48750">MAQPDLGVCLSAFCGDFRVFANSLEKSCKDLRRAVSEKSQAYVEDGHFASILEDLSAQVETVEEEVSSLEASTVETISVAELLGHCNELFLQNESAIKQLEAHLEQYGYTPVHLEPLEESNANQEQLAKPSPFPSLNNVHTPSWGSHQKIMPQQPSERWPSGSSGRPPVPSSNASTPAHGMGEQEARQEFASPSKVEETTLELRRDILGRGAKRPAPPRSPGSPEILSLADLGLSDSSLEAIRDDRGDDPPPPPPRINPSVSTSNNGANFREAVAVPHHEPRTLSSSFETPRPSASHPASRASATDDVPIVARPAEGDEKGERAVPGISVRQRDRKPFASSAAGDSLFPLAEPVTQAELDSVPFFLRAQVSLHDLNAAVEKINDSVTDKRFSEQEGEGAGPGADWLTQDDLAALNLGPRLKAYLLLLVRLDRITAKHVAGATAYALQAGPSKQ</sequence>
<dbReference type="Gene3D" id="6.10.250.1400">
    <property type="match status" value="1"/>
</dbReference>
<dbReference type="AlphaFoldDB" id="A0A1Y1IME4"/>
<keyword evidence="7" id="KW-0493">Microtubule</keyword>
<dbReference type="GO" id="GO:0000278">
    <property type="term" value="P:mitotic cell cycle"/>
    <property type="evidence" value="ECO:0000318"/>
    <property type="project" value="GO_Central"/>
</dbReference>
<dbReference type="OMA" id="GPKGKSC"/>
<evidence type="ECO:0000256" key="6">
    <source>
        <dbReference type="ARBA" id="ARBA00022618"/>
    </source>
</evidence>
<keyword evidence="11" id="KW-0131">Cell cycle</keyword>
<evidence type="ECO:0000256" key="2">
    <source>
        <dbReference type="ARBA" id="ARBA00004629"/>
    </source>
</evidence>
<keyword evidence="5" id="KW-0963">Cytoplasm</keyword>
<keyword evidence="13" id="KW-0175">Coiled coil</keyword>
<keyword evidence="10" id="KW-0206">Cytoskeleton</keyword>
<evidence type="ECO:0000256" key="5">
    <source>
        <dbReference type="ARBA" id="ARBA00022490"/>
    </source>
</evidence>
<keyword evidence="8" id="KW-0498">Mitosis</keyword>
<feature type="compositionally biased region" description="Polar residues" evidence="14">
    <location>
        <begin position="134"/>
        <end position="154"/>
    </location>
</feature>
<dbReference type="PANTHER" id="PTHR48118">
    <property type="entry name" value="SPINDLE AND KINETOCHORE-ASSOCIATED PROTEIN 3"/>
    <property type="match status" value="1"/>
</dbReference>
<feature type="region of interest" description="Disordered" evidence="14">
    <location>
        <begin position="235"/>
        <end position="308"/>
    </location>
</feature>
<proteinExistence type="inferred from homology"/>
<dbReference type="GO" id="GO:0051301">
    <property type="term" value="P:cell division"/>
    <property type="evidence" value="ECO:0007669"/>
    <property type="project" value="UniProtKB-KW"/>
</dbReference>
<evidence type="ECO:0000256" key="11">
    <source>
        <dbReference type="ARBA" id="ARBA00023306"/>
    </source>
</evidence>
<protein>
    <submittedName>
        <fullName evidence="15">Uncharacterized protein</fullName>
    </submittedName>
</protein>
<keyword evidence="16" id="KW-1185">Reference proteome</keyword>
<dbReference type="GO" id="GO:0007059">
    <property type="term" value="P:chromosome segregation"/>
    <property type="evidence" value="ECO:0000318"/>
    <property type="project" value="GO_Central"/>
</dbReference>
<keyword evidence="12" id="KW-0137">Centromere</keyword>
<comment type="subcellular location">
    <subcellularLocation>
        <location evidence="2">Chromosome</location>
        <location evidence="2">Centromere</location>
        <location evidence="2">Kinetochore</location>
    </subcellularLocation>
    <subcellularLocation>
        <location evidence="1">Cytoplasm</location>
        <location evidence="1">Cytoskeleton</location>
        <location evidence="1">Spindle</location>
    </subcellularLocation>
</comment>
<evidence type="ECO:0000256" key="12">
    <source>
        <dbReference type="ARBA" id="ARBA00023328"/>
    </source>
</evidence>
<evidence type="ECO:0000256" key="9">
    <source>
        <dbReference type="ARBA" id="ARBA00022838"/>
    </source>
</evidence>
<evidence type="ECO:0000313" key="15">
    <source>
        <dbReference type="EMBL" id="GAQ91302.1"/>
    </source>
</evidence>
<feature type="compositionally biased region" description="Polar residues" evidence="14">
    <location>
        <begin position="259"/>
        <end position="268"/>
    </location>
</feature>
<evidence type="ECO:0000256" key="10">
    <source>
        <dbReference type="ARBA" id="ARBA00023212"/>
    </source>
</evidence>
<dbReference type="InterPro" id="IPR033341">
    <property type="entry name" value="SKA3"/>
</dbReference>